<evidence type="ECO:0000313" key="2">
    <source>
        <dbReference type="Proteomes" id="UP000526501"/>
    </source>
</evidence>
<dbReference type="AlphaFoldDB" id="A0A7X1E834"/>
<accession>A0A7X1E834</accession>
<dbReference type="RefSeq" id="WP_185659733.1">
    <property type="nucleotide sequence ID" value="NZ_CAWPOO010000007.1"/>
</dbReference>
<evidence type="ECO:0000313" key="1">
    <source>
        <dbReference type="EMBL" id="MBC2605841.1"/>
    </source>
</evidence>
<keyword evidence="2" id="KW-1185">Reference proteome</keyword>
<gene>
    <name evidence="1" type="ORF">H5P27_07275</name>
</gene>
<organism evidence="1 2">
    <name type="scientific">Pelagicoccus albus</name>
    <dbReference type="NCBI Taxonomy" id="415222"/>
    <lineage>
        <taxon>Bacteria</taxon>
        <taxon>Pseudomonadati</taxon>
        <taxon>Verrucomicrobiota</taxon>
        <taxon>Opitutia</taxon>
        <taxon>Puniceicoccales</taxon>
        <taxon>Pelagicoccaceae</taxon>
        <taxon>Pelagicoccus</taxon>
    </lineage>
</organism>
<name>A0A7X1E834_9BACT</name>
<proteinExistence type="predicted"/>
<dbReference type="EMBL" id="JACHVC010000007">
    <property type="protein sequence ID" value="MBC2605841.1"/>
    <property type="molecule type" value="Genomic_DNA"/>
</dbReference>
<protein>
    <submittedName>
        <fullName evidence="1">Glucose-6-phosphate dehydrogenase assembly protein OpcA</fullName>
    </submittedName>
</protein>
<dbReference type="Proteomes" id="UP000526501">
    <property type="component" value="Unassembled WGS sequence"/>
</dbReference>
<reference evidence="1 2" key="1">
    <citation type="submission" date="2020-07" db="EMBL/GenBank/DDBJ databases">
        <authorList>
            <person name="Feng X."/>
        </authorList>
    </citation>
    <scope>NUCLEOTIDE SEQUENCE [LARGE SCALE GENOMIC DNA]</scope>
    <source>
        <strain evidence="1 2">JCM23202</strain>
    </source>
</reference>
<comment type="caution">
    <text evidence="1">The sequence shown here is derived from an EMBL/GenBank/DDBJ whole genome shotgun (WGS) entry which is preliminary data.</text>
</comment>
<sequence>MSDTNTVYEALPGLSVPLGNAMKELTAMWSPEDESGKSRDNEYRASRMNLIVHIGFEASVEEAKELFQTVIEFSHRYPCRMIVLCPQPESWESKEDMSCKIFSECVFGKGAGGMSCCEVLILGYTLHDRRFLENQVSIFLEADLPTYYWPTRFGSAEALSDYKFFFSQAERILFDSTVESFSLDQLEVPKGDKVHDLSFSRLLPVRQCMGQFLSAFPKETIVEGLQKVTLAAPPSFKCEGKALMKWVDMAVTACFGSSEERGEQVAFEQSESEEGAPVIRFEYDSDRYITFTFDLSKSEAHVEGDLGNGKQELTTGVRLLDAETALAEALFFG</sequence>